<dbReference type="EMBL" id="JAAGLQ010000595">
    <property type="protein sequence ID" value="NEA19184.1"/>
    <property type="molecule type" value="Genomic_DNA"/>
</dbReference>
<accession>A0A6N9U5T8</accession>
<name>A0A6N9U5T8_STRHA</name>
<dbReference type="AlphaFoldDB" id="A0A6N9U5T8"/>
<organism evidence="1 2">
    <name type="scientific">Streptomyces halstedii</name>
    <dbReference type="NCBI Taxonomy" id="1944"/>
    <lineage>
        <taxon>Bacteria</taxon>
        <taxon>Bacillati</taxon>
        <taxon>Actinomycetota</taxon>
        <taxon>Actinomycetes</taxon>
        <taxon>Kitasatosporales</taxon>
        <taxon>Streptomycetaceae</taxon>
        <taxon>Streptomyces</taxon>
    </lineage>
</organism>
<reference evidence="1 2" key="1">
    <citation type="submission" date="2020-01" db="EMBL/GenBank/DDBJ databases">
        <title>Insect and environment-associated Actinomycetes.</title>
        <authorList>
            <person name="Currrie C."/>
            <person name="Chevrette M."/>
            <person name="Carlson C."/>
            <person name="Stubbendieck R."/>
            <person name="Wendt-Pienkowski E."/>
        </authorList>
    </citation>
    <scope>NUCLEOTIDE SEQUENCE [LARGE SCALE GENOMIC DNA]</scope>
    <source>
        <strain evidence="1 2">SID11342</strain>
    </source>
</reference>
<dbReference type="Proteomes" id="UP000471293">
    <property type="component" value="Unassembled WGS sequence"/>
</dbReference>
<sequence length="67" mass="7196">MDDQGTPTAAPSSDADELHALIAAGGFWRLAPDWVPRTGYTIPDRHVLGRMALRLLALSVPGPGETW</sequence>
<gene>
    <name evidence="1" type="ORF">G3I29_27575</name>
</gene>
<proteinExistence type="predicted"/>
<evidence type="ECO:0000313" key="1">
    <source>
        <dbReference type="EMBL" id="NEA19184.1"/>
    </source>
</evidence>
<dbReference type="RefSeq" id="WP_164348470.1">
    <property type="nucleotide sequence ID" value="NZ_JAAGLQ010000595.1"/>
</dbReference>
<protein>
    <submittedName>
        <fullName evidence="1">Uncharacterized protein</fullName>
    </submittedName>
</protein>
<comment type="caution">
    <text evidence="1">The sequence shown here is derived from an EMBL/GenBank/DDBJ whole genome shotgun (WGS) entry which is preliminary data.</text>
</comment>
<evidence type="ECO:0000313" key="2">
    <source>
        <dbReference type="Proteomes" id="UP000471293"/>
    </source>
</evidence>